<dbReference type="EMBL" id="JANBUM010000019">
    <property type="protein sequence ID" value="KAJ2787541.1"/>
    <property type="molecule type" value="Genomic_DNA"/>
</dbReference>
<keyword evidence="2" id="KW-1133">Transmembrane helix</keyword>
<dbReference type="AlphaFoldDB" id="A0A9W8HRT0"/>
<reference evidence="3" key="1">
    <citation type="submission" date="2022-07" db="EMBL/GenBank/DDBJ databases">
        <title>Phylogenomic reconstructions and comparative analyses of Kickxellomycotina fungi.</title>
        <authorList>
            <person name="Reynolds N.K."/>
            <person name="Stajich J.E."/>
            <person name="Barry K."/>
            <person name="Grigoriev I.V."/>
            <person name="Crous P."/>
            <person name="Smith M.E."/>
        </authorList>
    </citation>
    <scope>NUCLEOTIDE SEQUENCE</scope>
    <source>
        <strain evidence="3">BCRC 34489</strain>
    </source>
</reference>
<dbReference type="Proteomes" id="UP001140172">
    <property type="component" value="Unassembled WGS sequence"/>
</dbReference>
<dbReference type="OrthoDB" id="5553477at2759"/>
<accession>A0A9W8HRT0</accession>
<keyword evidence="2" id="KW-0812">Transmembrane</keyword>
<feature type="transmembrane region" description="Helical" evidence="2">
    <location>
        <begin position="71"/>
        <end position="92"/>
    </location>
</feature>
<evidence type="ECO:0000313" key="3">
    <source>
        <dbReference type="EMBL" id="KAJ2787541.1"/>
    </source>
</evidence>
<protein>
    <submittedName>
        <fullName evidence="3">Uncharacterized protein</fullName>
    </submittedName>
</protein>
<feature type="transmembrane region" description="Helical" evidence="2">
    <location>
        <begin position="38"/>
        <end position="59"/>
    </location>
</feature>
<comment type="caution">
    <text evidence="3">The sequence shown here is derived from an EMBL/GenBank/DDBJ whole genome shotgun (WGS) entry which is preliminary data.</text>
</comment>
<keyword evidence="2" id="KW-0472">Membrane</keyword>
<feature type="region of interest" description="Disordered" evidence="1">
    <location>
        <begin position="132"/>
        <end position="180"/>
    </location>
</feature>
<gene>
    <name evidence="3" type="ORF">GGI15_000621</name>
</gene>
<organism evidence="3 4">
    <name type="scientific">Coemansia interrupta</name>
    <dbReference type="NCBI Taxonomy" id="1126814"/>
    <lineage>
        <taxon>Eukaryota</taxon>
        <taxon>Fungi</taxon>
        <taxon>Fungi incertae sedis</taxon>
        <taxon>Zoopagomycota</taxon>
        <taxon>Kickxellomycotina</taxon>
        <taxon>Kickxellomycetes</taxon>
        <taxon>Kickxellales</taxon>
        <taxon>Kickxellaceae</taxon>
        <taxon>Coemansia</taxon>
    </lineage>
</organism>
<keyword evidence="4" id="KW-1185">Reference proteome</keyword>
<name>A0A9W8HRT0_9FUNG</name>
<evidence type="ECO:0000313" key="4">
    <source>
        <dbReference type="Proteomes" id="UP001140172"/>
    </source>
</evidence>
<proteinExistence type="predicted"/>
<evidence type="ECO:0000256" key="1">
    <source>
        <dbReference type="SAM" id="MobiDB-lite"/>
    </source>
</evidence>
<evidence type="ECO:0000256" key="2">
    <source>
        <dbReference type="SAM" id="Phobius"/>
    </source>
</evidence>
<sequence length="180" mass="20025">MFHYPPTHNAEQASNRYYGQLARIGALQSFAKKKRYDISIGLQAALSIIYTAELVYYFIRLRHLAGTQPAAWRASLMMILLILDVGMIWLTIRSKRADINKSYVVSPVANGGGAGFGGYGVDNSAPYATPMNRIGDQNENRGPYHADVPRVPEPLNLNSTHPSLPHYTEPRSHLNTPITE</sequence>
<feature type="compositionally biased region" description="Basic and acidic residues" evidence="1">
    <location>
        <begin position="136"/>
        <end position="150"/>
    </location>
</feature>